<dbReference type="InterPro" id="IPR018168">
    <property type="entry name" value="Ubi_Hdrlase_CS"/>
</dbReference>
<dbReference type="Pfam" id="PF01494">
    <property type="entry name" value="FAD_binding_3"/>
    <property type="match status" value="1"/>
</dbReference>
<evidence type="ECO:0000256" key="4">
    <source>
        <dbReference type="ARBA" id="ARBA00022630"/>
    </source>
</evidence>
<dbReference type="GO" id="GO:0016705">
    <property type="term" value="F:oxidoreductase activity, acting on paired donors, with incorporation or reduction of molecular oxygen"/>
    <property type="evidence" value="ECO:0007669"/>
    <property type="project" value="InterPro"/>
</dbReference>
<dbReference type="AlphaFoldDB" id="A0A1T0CWV7"/>
<comment type="similarity">
    <text evidence="3">Belongs to the UbiH/COQ6 family.</text>
</comment>
<dbReference type="GO" id="GO:0006744">
    <property type="term" value="P:ubiquinone biosynthetic process"/>
    <property type="evidence" value="ECO:0007669"/>
    <property type="project" value="UniProtKB-UniPathway"/>
</dbReference>
<evidence type="ECO:0000256" key="6">
    <source>
        <dbReference type="ARBA" id="ARBA00023002"/>
    </source>
</evidence>
<evidence type="ECO:0000256" key="2">
    <source>
        <dbReference type="ARBA" id="ARBA00004749"/>
    </source>
</evidence>
<dbReference type="SUPFAM" id="SSF51905">
    <property type="entry name" value="FAD/NAD(P)-binding domain"/>
    <property type="match status" value="1"/>
</dbReference>
<sequence length="407" mass="44804">MHCDIAIIGAGTVGMVAGIELASKGYQVVILDNKPMPSAKSFADRLAVRDARVYALSQGSIRLLDEIGVWSDIVRRADYQTMQVWARDDYGELLFDGSQNHEILGSMVEPSVLDAALWQRSHHCSNLTVVYDAKLMEDGMAFDESSDGITIRYHSQGVARQVFCRLLLGADGRKSMVRQAMGADISQLNYHQKAICCAIRTDLPHRQIARQVMLPTGTLALLPMADLQQGDDGRWQSIVWTLPCALADDYLTDYHRDPQTLQRRLAFASGYALGEVHEIESVASFDLSAQVTEHYARGRMALIGDAAHGVHPLAGQGLNLGLSDVAALLTVLDTAKGKQMHPRSLQKYARAVRSHNALMMHSFSMINFAYASGIADLGMVRYARSEVVHAIARSAPLMQLLIKQANR</sequence>
<feature type="domain" description="FAD-binding" evidence="8">
    <location>
        <begin position="3"/>
        <end position="354"/>
    </location>
</feature>
<evidence type="ECO:0000259" key="8">
    <source>
        <dbReference type="Pfam" id="PF01494"/>
    </source>
</evidence>
<evidence type="ECO:0000256" key="3">
    <source>
        <dbReference type="ARBA" id="ARBA00005349"/>
    </source>
</evidence>
<evidence type="ECO:0000256" key="5">
    <source>
        <dbReference type="ARBA" id="ARBA00022827"/>
    </source>
</evidence>
<dbReference type="InterPro" id="IPR010971">
    <property type="entry name" value="UbiH/COQ6"/>
</dbReference>
<dbReference type="PROSITE" id="PS01304">
    <property type="entry name" value="UBIH"/>
    <property type="match status" value="1"/>
</dbReference>
<dbReference type="PRINTS" id="PR00420">
    <property type="entry name" value="RNGMNOXGNASE"/>
</dbReference>
<evidence type="ECO:0000256" key="7">
    <source>
        <dbReference type="ARBA" id="ARBA00023033"/>
    </source>
</evidence>
<evidence type="ECO:0000256" key="1">
    <source>
        <dbReference type="ARBA" id="ARBA00001974"/>
    </source>
</evidence>
<keyword evidence="6" id="KW-0560">Oxidoreductase</keyword>
<comment type="cofactor">
    <cofactor evidence="1">
        <name>FAD</name>
        <dbReference type="ChEBI" id="CHEBI:57692"/>
    </cofactor>
</comment>
<dbReference type="EMBL" id="MUYV01000001">
    <property type="protein sequence ID" value="OOS26840.1"/>
    <property type="molecule type" value="Genomic_DNA"/>
</dbReference>
<dbReference type="PANTHER" id="PTHR43876:SF7">
    <property type="entry name" value="UBIQUINONE BIOSYNTHESIS MONOOXYGENASE COQ6, MITOCHONDRIAL"/>
    <property type="match status" value="1"/>
</dbReference>
<dbReference type="InterPro" id="IPR051205">
    <property type="entry name" value="UbiH/COQ6_monooxygenase"/>
</dbReference>
<keyword evidence="10" id="KW-1185">Reference proteome</keyword>
<comment type="caution">
    <text evidence="9">The sequence shown here is derived from an EMBL/GenBank/DDBJ whole genome shotgun (WGS) entry which is preliminary data.</text>
</comment>
<dbReference type="NCBIfam" id="TIGR01988">
    <property type="entry name" value="Ubi-OHases"/>
    <property type="match status" value="1"/>
</dbReference>
<comment type="pathway">
    <text evidence="2">Cofactor biosynthesis; ubiquinone biosynthesis.</text>
</comment>
<gene>
    <name evidence="9" type="ORF">B0681_01895</name>
</gene>
<organism evidence="9 10">
    <name type="scientific">Moraxella porci DSM 25326</name>
    <dbReference type="NCBI Taxonomy" id="573983"/>
    <lineage>
        <taxon>Bacteria</taxon>
        <taxon>Pseudomonadati</taxon>
        <taxon>Pseudomonadota</taxon>
        <taxon>Gammaproteobacteria</taxon>
        <taxon>Moraxellales</taxon>
        <taxon>Moraxellaceae</taxon>
        <taxon>Moraxella</taxon>
    </lineage>
</organism>
<evidence type="ECO:0000313" key="9">
    <source>
        <dbReference type="EMBL" id="OOS26840.1"/>
    </source>
</evidence>
<dbReference type="PANTHER" id="PTHR43876">
    <property type="entry name" value="UBIQUINONE BIOSYNTHESIS MONOOXYGENASE COQ6, MITOCHONDRIAL"/>
    <property type="match status" value="1"/>
</dbReference>
<dbReference type="STRING" id="573983.B0681_01895"/>
<dbReference type="Gene3D" id="3.50.50.60">
    <property type="entry name" value="FAD/NAD(P)-binding domain"/>
    <property type="match status" value="2"/>
</dbReference>
<evidence type="ECO:0000313" key="10">
    <source>
        <dbReference type="Proteomes" id="UP000190683"/>
    </source>
</evidence>
<name>A0A1T0CWV7_9GAMM</name>
<dbReference type="Proteomes" id="UP000190683">
    <property type="component" value="Unassembled WGS sequence"/>
</dbReference>
<accession>A0A1T0CWV7</accession>
<protein>
    <submittedName>
        <fullName evidence="9">2-octaprenyl-3-methyl-6-methoxy-1,4-benzoquinol hydroxylase</fullName>
    </submittedName>
</protein>
<keyword evidence="4" id="KW-0285">Flavoprotein</keyword>
<dbReference type="UniPathway" id="UPA00232"/>
<dbReference type="InterPro" id="IPR002938">
    <property type="entry name" value="FAD-bd"/>
</dbReference>
<reference evidence="9 10" key="1">
    <citation type="submission" date="2017-02" db="EMBL/GenBank/DDBJ databases">
        <title>Draft genome sequence of Moraxella porci CCUG 54912T type strain.</title>
        <authorList>
            <person name="Salva-Serra F."/>
            <person name="Engstrom-Jakobsson H."/>
            <person name="Thorell K."/>
            <person name="Jaen-Luchoro D."/>
            <person name="Gonzales-Siles L."/>
            <person name="Karlsson R."/>
            <person name="Yazdan S."/>
            <person name="Boulund F."/>
            <person name="Johnning A."/>
            <person name="Engstrand L."/>
            <person name="Kristiansson E."/>
            <person name="Moore E."/>
        </authorList>
    </citation>
    <scope>NUCLEOTIDE SEQUENCE [LARGE SCALE GENOMIC DNA]</scope>
    <source>
        <strain evidence="9 10">CCUG 54912</strain>
    </source>
</reference>
<dbReference type="GO" id="GO:0071949">
    <property type="term" value="F:FAD binding"/>
    <property type="evidence" value="ECO:0007669"/>
    <property type="project" value="InterPro"/>
</dbReference>
<dbReference type="GO" id="GO:0004497">
    <property type="term" value="F:monooxygenase activity"/>
    <property type="evidence" value="ECO:0007669"/>
    <property type="project" value="UniProtKB-KW"/>
</dbReference>
<dbReference type="InterPro" id="IPR036188">
    <property type="entry name" value="FAD/NAD-bd_sf"/>
</dbReference>
<keyword evidence="5" id="KW-0274">FAD</keyword>
<proteinExistence type="inferred from homology"/>
<keyword evidence="7" id="KW-0503">Monooxygenase</keyword>